<dbReference type="Proteomes" id="UP000000531">
    <property type="component" value="Chromosome"/>
</dbReference>
<keyword evidence="2" id="KW-1185">Reference proteome</keyword>
<evidence type="ECO:0000313" key="2">
    <source>
        <dbReference type="Proteomes" id="UP000000531"/>
    </source>
</evidence>
<dbReference type="AlphaFoldDB" id="Q5HM68"/>
<gene>
    <name evidence="1" type="ordered locus">SERP1761</name>
</gene>
<proteinExistence type="predicted"/>
<protein>
    <submittedName>
        <fullName evidence="1">Uncharacterized protein</fullName>
    </submittedName>
</protein>
<sequence>MDKVNKIAKLNKLFWETTDSVYKIHIIARLFHDVFVDNDYDSGLSNLSSDN</sequence>
<dbReference type="HOGENOM" id="CLU_3104071_0_0_9"/>
<reference evidence="1 2" key="1">
    <citation type="journal article" date="2005" name="J. Bacteriol.">
        <title>Insights on evolution of virulence and resistance from the complete genome analysis of an early methicillin-resistant Staphylococcus aureus strain and a biofilm-producing methicillin-resistant Staphylococcus epidermidis strain.</title>
        <authorList>
            <person name="Gill S.R."/>
            <person name="Fouts D.E."/>
            <person name="Archer G.L."/>
            <person name="Mongodin E.F."/>
            <person name="Deboy R.T."/>
            <person name="Ravel J."/>
            <person name="Paulsen I.T."/>
            <person name="Kolonay J.F."/>
            <person name="Brinkac L."/>
            <person name="Beanan M."/>
            <person name="Dodson R.J."/>
            <person name="Daugherty S.C."/>
            <person name="Madupu R."/>
            <person name="Angiuoli S.V."/>
            <person name="Durkin A.S."/>
            <person name="Haft D.H."/>
            <person name="Vamathevan J."/>
            <person name="Khouri H."/>
            <person name="Utterback T."/>
            <person name="Lee C."/>
            <person name="Dimitrov G."/>
            <person name="Jiang L."/>
            <person name="Qin H."/>
            <person name="Weidman J."/>
            <person name="Tran K."/>
            <person name="Kang K."/>
            <person name="Hance I.R."/>
            <person name="Nelson K.E."/>
            <person name="Fraser C.M."/>
        </authorList>
    </citation>
    <scope>NUCLEOTIDE SEQUENCE [LARGE SCALE GENOMIC DNA]</scope>
    <source>
        <strain evidence="2">ATCC 35984 / RP62A</strain>
    </source>
</reference>
<accession>Q5HM68</accession>
<evidence type="ECO:0000313" key="1">
    <source>
        <dbReference type="EMBL" id="AAW55112.1"/>
    </source>
</evidence>
<dbReference type="KEGG" id="ser:SERP1761"/>
<name>Q5HM68_STAEQ</name>
<dbReference type="EMBL" id="CP000029">
    <property type="protein sequence ID" value="AAW55112.1"/>
    <property type="molecule type" value="Genomic_DNA"/>
</dbReference>
<organism evidence="1 2">
    <name type="scientific">Staphylococcus epidermidis (strain ATCC 35984 / DSM 28319 / BCRC 17069 / CCUG 31568 / BM 3577 / RP62A)</name>
    <dbReference type="NCBI Taxonomy" id="176279"/>
    <lineage>
        <taxon>Bacteria</taxon>
        <taxon>Bacillati</taxon>
        <taxon>Bacillota</taxon>
        <taxon>Bacilli</taxon>
        <taxon>Bacillales</taxon>
        <taxon>Staphylococcaceae</taxon>
        <taxon>Staphylococcus</taxon>
    </lineage>
</organism>